<organism evidence="4 5">
    <name type="scientific">Archangium lansingense</name>
    <dbReference type="NCBI Taxonomy" id="2995310"/>
    <lineage>
        <taxon>Bacteria</taxon>
        <taxon>Pseudomonadati</taxon>
        <taxon>Myxococcota</taxon>
        <taxon>Myxococcia</taxon>
        <taxon>Myxococcales</taxon>
        <taxon>Cystobacterineae</taxon>
        <taxon>Archangiaceae</taxon>
        <taxon>Archangium</taxon>
    </lineage>
</organism>
<keyword evidence="5" id="KW-1185">Reference proteome</keyword>
<dbReference type="SUPFAM" id="SSF48452">
    <property type="entry name" value="TPR-like"/>
    <property type="match status" value="1"/>
</dbReference>
<feature type="compositionally biased region" description="Low complexity" evidence="2">
    <location>
        <begin position="28"/>
        <end position="42"/>
    </location>
</feature>
<feature type="chain" id="PRO_5045879035" description="Tetratricopeptide repeat protein" evidence="3">
    <location>
        <begin position="20"/>
        <end position="415"/>
    </location>
</feature>
<dbReference type="Gene3D" id="1.25.40.10">
    <property type="entry name" value="Tetratricopeptide repeat domain"/>
    <property type="match status" value="1"/>
</dbReference>
<feature type="signal peptide" evidence="3">
    <location>
        <begin position="1"/>
        <end position="19"/>
    </location>
</feature>
<evidence type="ECO:0000256" key="1">
    <source>
        <dbReference type="PROSITE-ProRule" id="PRU00339"/>
    </source>
</evidence>
<dbReference type="Pfam" id="PF14559">
    <property type="entry name" value="TPR_19"/>
    <property type="match status" value="1"/>
</dbReference>
<keyword evidence="1" id="KW-0802">TPR repeat</keyword>
<reference evidence="4 5" key="1">
    <citation type="submission" date="2022-11" db="EMBL/GenBank/DDBJ databases">
        <title>Minimal conservation of predation-associated metabolite biosynthetic gene clusters underscores biosynthetic potential of Myxococcota including descriptions for ten novel species: Archangium lansinium sp. nov., Myxococcus landrumus sp. nov., Nannocystis bai.</title>
        <authorList>
            <person name="Ahearne A."/>
            <person name="Stevens C."/>
            <person name="Phillips K."/>
        </authorList>
    </citation>
    <scope>NUCLEOTIDE SEQUENCE [LARGE SCALE GENOMIC DNA]</scope>
    <source>
        <strain evidence="4 5">MIWBW</strain>
    </source>
</reference>
<sequence length="415" mass="46301">MRRYTFPLFACSMLLAAAACTHRPTPAPSRSSASPPSSYGPTTGTGGSSTSGSSDSGPSPGDDSKSPPAPSGLAPLAQTPSLVPSPPSPAAREALQLFQVGCPAEGFDDITCEKAVRQLEAVVREDPRQLDARLALADAVWNQAFRQPAGSAERAQLRQRSLDLYQQLVSQDVPDARPYYELSVLTRDPDTRIRLLRRTLALEPKHPESHAALAWLLLEQGKTDQAVREYLTHLSLNPSRERANALEDIRFASRLGELGHVREAARIYDAIWDATREESRAERCQIFKTVDLDPYERIGARFAKQVRESRAYCSDMPRVERAQEMERQGQDEAAVKELERQIQENPVPVEPYLALESIHQKQGRVAEAAAVMTRYFQQEKHPEERCRHFRTLSPETVRAMDPPLVQELDRACRGR</sequence>
<evidence type="ECO:0000313" key="5">
    <source>
        <dbReference type="Proteomes" id="UP001207654"/>
    </source>
</evidence>
<dbReference type="PROSITE" id="PS51257">
    <property type="entry name" value="PROKAR_LIPOPROTEIN"/>
    <property type="match status" value="1"/>
</dbReference>
<evidence type="ECO:0000256" key="2">
    <source>
        <dbReference type="SAM" id="MobiDB-lite"/>
    </source>
</evidence>
<evidence type="ECO:0008006" key="6">
    <source>
        <dbReference type="Google" id="ProtNLM"/>
    </source>
</evidence>
<comment type="caution">
    <text evidence="4">The sequence shown here is derived from an EMBL/GenBank/DDBJ whole genome shotgun (WGS) entry which is preliminary data.</text>
</comment>
<accession>A0ABT3ZZH9</accession>
<feature type="compositionally biased region" description="Low complexity" evidence="2">
    <location>
        <begin position="71"/>
        <end position="82"/>
    </location>
</feature>
<dbReference type="Proteomes" id="UP001207654">
    <property type="component" value="Unassembled WGS sequence"/>
</dbReference>
<evidence type="ECO:0000256" key="3">
    <source>
        <dbReference type="SAM" id="SignalP"/>
    </source>
</evidence>
<protein>
    <recommendedName>
        <fullName evidence="6">Tetratricopeptide repeat protein</fullName>
    </recommendedName>
</protein>
<feature type="compositionally biased region" description="Low complexity" evidence="2">
    <location>
        <begin position="50"/>
        <end position="61"/>
    </location>
</feature>
<dbReference type="InterPro" id="IPR019734">
    <property type="entry name" value="TPR_rpt"/>
</dbReference>
<proteinExistence type="predicted"/>
<dbReference type="InterPro" id="IPR011990">
    <property type="entry name" value="TPR-like_helical_dom_sf"/>
</dbReference>
<dbReference type="EMBL" id="JAPNKA010000001">
    <property type="protein sequence ID" value="MCY1074803.1"/>
    <property type="molecule type" value="Genomic_DNA"/>
</dbReference>
<name>A0ABT3ZZH9_9BACT</name>
<feature type="region of interest" description="Disordered" evidence="2">
    <location>
        <begin position="22"/>
        <end position="89"/>
    </location>
</feature>
<dbReference type="RefSeq" id="WP_267533759.1">
    <property type="nucleotide sequence ID" value="NZ_JAPNKA010000001.1"/>
</dbReference>
<dbReference type="PROSITE" id="PS50005">
    <property type="entry name" value="TPR"/>
    <property type="match status" value="1"/>
</dbReference>
<evidence type="ECO:0000313" key="4">
    <source>
        <dbReference type="EMBL" id="MCY1074803.1"/>
    </source>
</evidence>
<gene>
    <name evidence="4" type="ORF">OV287_09910</name>
</gene>
<feature type="repeat" description="TPR" evidence="1">
    <location>
        <begin position="207"/>
        <end position="240"/>
    </location>
</feature>
<keyword evidence="3" id="KW-0732">Signal</keyword>